<reference evidence="3" key="1">
    <citation type="submission" date="2016-09" db="EMBL/GenBank/DDBJ databases">
        <authorList>
            <person name="Hebert L."/>
            <person name="Moumen B."/>
        </authorList>
    </citation>
    <scope>NUCLEOTIDE SEQUENCE [LARGE SCALE GENOMIC DNA]</scope>
    <source>
        <strain evidence="3">OVI</strain>
    </source>
</reference>
<dbReference type="VEuPathDB" id="TriTrypDB:TEOVI_000787400"/>
<feature type="coiled-coil region" evidence="1">
    <location>
        <begin position="293"/>
        <end position="360"/>
    </location>
</feature>
<dbReference type="EMBL" id="CZPT02000691">
    <property type="protein sequence ID" value="SCU67133.1"/>
    <property type="molecule type" value="Genomic_DNA"/>
</dbReference>
<keyword evidence="1" id="KW-0175">Coiled coil</keyword>
<feature type="region of interest" description="Disordered" evidence="2">
    <location>
        <begin position="541"/>
        <end position="600"/>
    </location>
</feature>
<comment type="caution">
    <text evidence="3">The sequence shown here is derived from an EMBL/GenBank/DDBJ whole genome shotgun (WGS) entry which is preliminary data.</text>
</comment>
<keyword evidence="4" id="KW-1185">Reference proteome</keyword>
<name>A0A1G4I5H1_TRYEQ</name>
<evidence type="ECO:0000256" key="1">
    <source>
        <dbReference type="SAM" id="Coils"/>
    </source>
</evidence>
<sequence>MPEAHIVRFKVLRIDCTALTKGQQYTITYRRGETFRSTPCYVADNNYVDFSPMPEGSAVVHFKSGGLRFLPKWINIRVEEYIRGRARKAVGETRVDCAGVLGASSKTAATTVSVSFSLHGSPAKMTVALLVYPEKHAPLSFNNIIPQPSGGNRDGRGVDQTATGSRGHVKRMATDDVVTLLLALEGLAERRRANIAQGIDKDSPLKARIAELEEKRRAFSGVEGMAQGVVQSRTVDLISAQYLALSQTHRANFTGHVAAYLRQLAASTGVPVTLDISRYTGATIGRGGSSSTVDATQERLQRMQSRIEMLSQQIKKLEGEKTCLDIEQSLSRSQGSAEELKAITAKIESLTSQRQLLQRSCATIEGAGVKPSGSYDHTPVVHEVIGIRARILALSKEEEQLREKVLRMSNVTVGHVLKWARSKDPPMEEVRKDDTGLSGVAQGYHMRKENQSAHPLPQNPVPTQTPQKTEEPEKAAHNSSTQQSSENDSDTDSDGDTAKVAGDGKSSGKSSTRASRITKRFPDWGKIRKSDMYGATGLPSANDFEGGAGSEQQVVSKGSYGDPLAPDLGSSMFSTRRQERAAPQKQEQERKNSSLVVGSDLPQLNFDAPLEDTTTSGHGGFFSSSFADGPTGSIPAIQIVSVDDDAFTYDVGETEGNNFVADDSITYNTFQMEGSSTNEPAFSITPSGLPTYSFESGGENTFSTGGNEGGLPVYNFGSDHLSVSKDKRESGNHTLTFNFGS</sequence>
<dbReference type="GeneID" id="92381808"/>
<organism evidence="3 4">
    <name type="scientific">Trypanosoma equiperdum</name>
    <dbReference type="NCBI Taxonomy" id="5694"/>
    <lineage>
        <taxon>Eukaryota</taxon>
        <taxon>Discoba</taxon>
        <taxon>Euglenozoa</taxon>
        <taxon>Kinetoplastea</taxon>
        <taxon>Metakinetoplastina</taxon>
        <taxon>Trypanosomatida</taxon>
        <taxon>Trypanosomatidae</taxon>
        <taxon>Trypanosoma</taxon>
    </lineage>
</organism>
<gene>
    <name evidence="3" type="ORF">TEOVI_000787400</name>
</gene>
<dbReference type="RefSeq" id="XP_067078493.1">
    <property type="nucleotide sequence ID" value="XM_067222392.1"/>
</dbReference>
<feature type="region of interest" description="Disordered" evidence="2">
    <location>
        <begin position="145"/>
        <end position="168"/>
    </location>
</feature>
<feature type="compositionally biased region" description="Basic and acidic residues" evidence="2">
    <location>
        <begin position="576"/>
        <end position="592"/>
    </location>
</feature>
<proteinExistence type="predicted"/>
<feature type="compositionally biased region" description="Polar residues" evidence="2">
    <location>
        <begin position="477"/>
        <end position="486"/>
    </location>
</feature>
<feature type="region of interest" description="Disordered" evidence="2">
    <location>
        <begin position="449"/>
        <end position="523"/>
    </location>
</feature>
<accession>A0A1G4I5H1</accession>
<evidence type="ECO:0000256" key="2">
    <source>
        <dbReference type="SAM" id="MobiDB-lite"/>
    </source>
</evidence>
<dbReference type="Proteomes" id="UP000195570">
    <property type="component" value="Unassembled WGS sequence"/>
</dbReference>
<protein>
    <submittedName>
        <fullName evidence="3">Uncharacterized protein</fullName>
    </submittedName>
</protein>
<evidence type="ECO:0000313" key="4">
    <source>
        <dbReference type="Proteomes" id="UP000195570"/>
    </source>
</evidence>
<dbReference type="AlphaFoldDB" id="A0A1G4I5H1"/>
<evidence type="ECO:0000313" key="3">
    <source>
        <dbReference type="EMBL" id="SCU67133.1"/>
    </source>
</evidence>